<organism evidence="2 3">
    <name type="scientific">Punctularia strigosozonata (strain HHB-11173)</name>
    <name type="common">White-rot fungus</name>
    <dbReference type="NCBI Taxonomy" id="741275"/>
    <lineage>
        <taxon>Eukaryota</taxon>
        <taxon>Fungi</taxon>
        <taxon>Dikarya</taxon>
        <taxon>Basidiomycota</taxon>
        <taxon>Agaricomycotina</taxon>
        <taxon>Agaricomycetes</taxon>
        <taxon>Corticiales</taxon>
        <taxon>Punctulariaceae</taxon>
        <taxon>Punctularia</taxon>
    </lineage>
</organism>
<dbReference type="KEGG" id="psq:PUNSTDRAFT_78228"/>
<dbReference type="EMBL" id="JH687579">
    <property type="protein sequence ID" value="EIN03398.1"/>
    <property type="molecule type" value="Genomic_DNA"/>
</dbReference>
<feature type="domain" description="GAG-pre-integrase" evidence="1">
    <location>
        <begin position="6"/>
        <end position="48"/>
    </location>
</feature>
<dbReference type="InterPro" id="IPR025724">
    <property type="entry name" value="GAG-pre-integrase_dom"/>
</dbReference>
<gene>
    <name evidence="2" type="ORF">PUNSTDRAFT_78228</name>
</gene>
<keyword evidence="3" id="KW-1185">Reference proteome</keyword>
<accession>R7RZI2</accession>
<evidence type="ECO:0000313" key="2">
    <source>
        <dbReference type="EMBL" id="EIN03398.1"/>
    </source>
</evidence>
<sequence>MSLTEFHNRMGHQHAGTLKAMVDKGVITGVELTDGEAAFCPSCQEGKQKREPFTKERT</sequence>
<feature type="non-terminal residue" evidence="2">
    <location>
        <position position="58"/>
    </location>
</feature>
<dbReference type="Pfam" id="PF13976">
    <property type="entry name" value="gag_pre-integrs"/>
    <property type="match status" value="1"/>
</dbReference>
<dbReference type="OMA" id="MGHQHAG"/>
<dbReference type="OrthoDB" id="7691805at2759"/>
<name>R7RZI2_PUNST</name>
<dbReference type="AlphaFoldDB" id="R7RZI2"/>
<dbReference type="HOGENOM" id="CLU_102301_2_1_1"/>
<proteinExistence type="predicted"/>
<dbReference type="Proteomes" id="UP000054196">
    <property type="component" value="Unassembled WGS sequence"/>
</dbReference>
<protein>
    <recommendedName>
        <fullName evidence="1">GAG-pre-integrase domain-containing protein</fullName>
    </recommendedName>
</protein>
<evidence type="ECO:0000259" key="1">
    <source>
        <dbReference type="Pfam" id="PF13976"/>
    </source>
</evidence>
<dbReference type="RefSeq" id="XP_007389372.1">
    <property type="nucleotide sequence ID" value="XM_007389310.1"/>
</dbReference>
<reference evidence="3" key="1">
    <citation type="journal article" date="2012" name="Science">
        <title>The Paleozoic origin of enzymatic lignin decomposition reconstructed from 31 fungal genomes.</title>
        <authorList>
            <person name="Floudas D."/>
            <person name="Binder M."/>
            <person name="Riley R."/>
            <person name="Barry K."/>
            <person name="Blanchette R.A."/>
            <person name="Henrissat B."/>
            <person name="Martinez A.T."/>
            <person name="Otillar R."/>
            <person name="Spatafora J.W."/>
            <person name="Yadav J.S."/>
            <person name="Aerts A."/>
            <person name="Benoit I."/>
            <person name="Boyd A."/>
            <person name="Carlson A."/>
            <person name="Copeland A."/>
            <person name="Coutinho P.M."/>
            <person name="de Vries R.P."/>
            <person name="Ferreira P."/>
            <person name="Findley K."/>
            <person name="Foster B."/>
            <person name="Gaskell J."/>
            <person name="Glotzer D."/>
            <person name="Gorecki P."/>
            <person name="Heitman J."/>
            <person name="Hesse C."/>
            <person name="Hori C."/>
            <person name="Igarashi K."/>
            <person name="Jurgens J.A."/>
            <person name="Kallen N."/>
            <person name="Kersten P."/>
            <person name="Kohler A."/>
            <person name="Kuees U."/>
            <person name="Kumar T.K.A."/>
            <person name="Kuo A."/>
            <person name="LaButti K."/>
            <person name="Larrondo L.F."/>
            <person name="Lindquist E."/>
            <person name="Ling A."/>
            <person name="Lombard V."/>
            <person name="Lucas S."/>
            <person name="Lundell T."/>
            <person name="Martin R."/>
            <person name="McLaughlin D.J."/>
            <person name="Morgenstern I."/>
            <person name="Morin E."/>
            <person name="Murat C."/>
            <person name="Nagy L.G."/>
            <person name="Nolan M."/>
            <person name="Ohm R.A."/>
            <person name="Patyshakuliyeva A."/>
            <person name="Rokas A."/>
            <person name="Ruiz-Duenas F.J."/>
            <person name="Sabat G."/>
            <person name="Salamov A."/>
            <person name="Samejima M."/>
            <person name="Schmutz J."/>
            <person name="Slot J.C."/>
            <person name="St John F."/>
            <person name="Stenlid J."/>
            <person name="Sun H."/>
            <person name="Sun S."/>
            <person name="Syed K."/>
            <person name="Tsang A."/>
            <person name="Wiebenga A."/>
            <person name="Young D."/>
            <person name="Pisabarro A."/>
            <person name="Eastwood D.C."/>
            <person name="Martin F."/>
            <person name="Cullen D."/>
            <person name="Grigoriev I.V."/>
            <person name="Hibbett D.S."/>
        </authorList>
    </citation>
    <scope>NUCLEOTIDE SEQUENCE [LARGE SCALE GENOMIC DNA]</scope>
    <source>
        <strain evidence="3">HHB-11173 SS5</strain>
    </source>
</reference>
<dbReference type="GeneID" id="18885800"/>
<evidence type="ECO:0000313" key="3">
    <source>
        <dbReference type="Proteomes" id="UP000054196"/>
    </source>
</evidence>